<dbReference type="EMBL" id="WTXG01000006">
    <property type="protein sequence ID" value="KAI0305109.1"/>
    <property type="molecule type" value="Genomic_DNA"/>
</dbReference>
<dbReference type="Proteomes" id="UP001203297">
    <property type="component" value="Unassembled WGS sequence"/>
</dbReference>
<comment type="caution">
    <text evidence="1">The sequence shown here is derived from an EMBL/GenBank/DDBJ whole genome shotgun (WGS) entry which is preliminary data.</text>
</comment>
<accession>A0AAD4M889</accession>
<name>A0AAD4M889_9AGAM</name>
<protein>
    <submittedName>
        <fullName evidence="1">Uncharacterized protein</fullName>
    </submittedName>
</protein>
<reference evidence="1" key="1">
    <citation type="journal article" date="2022" name="New Phytol.">
        <title>Evolutionary transition to the ectomycorrhizal habit in the genomes of a hyperdiverse lineage of mushroom-forming fungi.</title>
        <authorList>
            <person name="Looney B."/>
            <person name="Miyauchi S."/>
            <person name="Morin E."/>
            <person name="Drula E."/>
            <person name="Courty P.E."/>
            <person name="Kohler A."/>
            <person name="Kuo A."/>
            <person name="LaButti K."/>
            <person name="Pangilinan J."/>
            <person name="Lipzen A."/>
            <person name="Riley R."/>
            <person name="Andreopoulos W."/>
            <person name="He G."/>
            <person name="Johnson J."/>
            <person name="Nolan M."/>
            <person name="Tritt A."/>
            <person name="Barry K.W."/>
            <person name="Grigoriev I.V."/>
            <person name="Nagy L.G."/>
            <person name="Hibbett D."/>
            <person name="Henrissat B."/>
            <person name="Matheny P.B."/>
            <person name="Labbe J."/>
            <person name="Martin F.M."/>
        </authorList>
    </citation>
    <scope>NUCLEOTIDE SEQUENCE</scope>
    <source>
        <strain evidence="1">BPL690</strain>
    </source>
</reference>
<dbReference type="AlphaFoldDB" id="A0AAD4M889"/>
<gene>
    <name evidence="1" type="ORF">B0F90DRAFT_1666604</name>
</gene>
<sequence length="180" mass="20480">MYCDWYDDFVVRPPRTQNWFRAVYWIYQLGDILLGGDGDSNFPSSHTRPEASLPVKVLAIMNSNEVGQYLKHRTDPAAAFMTERAASHAIWHPPLRVGLTCVDLDFELKNSAKYHYYSSAESPTPVGRDSQISGFSELAETSDVHDPLQWLDKNKARPLGIGTGVHRQRTRVVQKWMWGA</sequence>
<evidence type="ECO:0000313" key="2">
    <source>
        <dbReference type="Proteomes" id="UP001203297"/>
    </source>
</evidence>
<evidence type="ECO:0000313" key="1">
    <source>
        <dbReference type="EMBL" id="KAI0305109.1"/>
    </source>
</evidence>
<organism evidence="1 2">
    <name type="scientific">Multifurca ochricompacta</name>
    <dbReference type="NCBI Taxonomy" id="376703"/>
    <lineage>
        <taxon>Eukaryota</taxon>
        <taxon>Fungi</taxon>
        <taxon>Dikarya</taxon>
        <taxon>Basidiomycota</taxon>
        <taxon>Agaricomycotina</taxon>
        <taxon>Agaricomycetes</taxon>
        <taxon>Russulales</taxon>
        <taxon>Russulaceae</taxon>
        <taxon>Multifurca</taxon>
    </lineage>
</organism>
<keyword evidence="2" id="KW-1185">Reference proteome</keyword>
<proteinExistence type="predicted"/>